<dbReference type="AlphaFoldDB" id="A0A543KM37"/>
<feature type="transmembrane region" description="Helical" evidence="7">
    <location>
        <begin position="317"/>
        <end position="339"/>
    </location>
</feature>
<keyword evidence="3" id="KW-1003">Cell membrane</keyword>
<dbReference type="Pfam" id="PF02687">
    <property type="entry name" value="FtsX"/>
    <property type="match status" value="1"/>
</dbReference>
<evidence type="ECO:0000256" key="6">
    <source>
        <dbReference type="ARBA" id="ARBA00023136"/>
    </source>
</evidence>
<keyword evidence="10" id="KW-1185">Reference proteome</keyword>
<feature type="transmembrane region" description="Helical" evidence="7">
    <location>
        <begin position="271"/>
        <end position="290"/>
    </location>
</feature>
<name>A0A543KM37_9MICO</name>
<dbReference type="EMBL" id="VFPU01000001">
    <property type="protein sequence ID" value="TQM96147.1"/>
    <property type="molecule type" value="Genomic_DNA"/>
</dbReference>
<reference evidence="9 10" key="1">
    <citation type="submission" date="2019-06" db="EMBL/GenBank/DDBJ databases">
        <title>Sequencing the genomes of 1000 actinobacteria strains.</title>
        <authorList>
            <person name="Klenk H.-P."/>
        </authorList>
    </citation>
    <scope>NUCLEOTIDE SEQUENCE [LARGE SCALE GENOMIC DNA]</scope>
    <source>
        <strain evidence="9 10">DSM 12362</strain>
    </source>
</reference>
<evidence type="ECO:0000256" key="3">
    <source>
        <dbReference type="ARBA" id="ARBA00022475"/>
    </source>
</evidence>
<dbReference type="InterPro" id="IPR003838">
    <property type="entry name" value="ABC3_permease_C"/>
</dbReference>
<accession>A0A543KM37</accession>
<evidence type="ECO:0000256" key="5">
    <source>
        <dbReference type="ARBA" id="ARBA00022989"/>
    </source>
</evidence>
<organism evidence="9 10">
    <name type="scientific">Ornithinimicrobium humiphilum</name>
    <dbReference type="NCBI Taxonomy" id="125288"/>
    <lineage>
        <taxon>Bacteria</taxon>
        <taxon>Bacillati</taxon>
        <taxon>Actinomycetota</taxon>
        <taxon>Actinomycetes</taxon>
        <taxon>Micrococcales</taxon>
        <taxon>Ornithinimicrobiaceae</taxon>
        <taxon>Ornithinimicrobium</taxon>
    </lineage>
</organism>
<feature type="domain" description="ABC3 transporter permease C-terminal" evidence="8">
    <location>
        <begin position="271"/>
        <end position="379"/>
    </location>
</feature>
<evidence type="ECO:0000256" key="1">
    <source>
        <dbReference type="ARBA" id="ARBA00004651"/>
    </source>
</evidence>
<sequence>MFLALRELRFARGRFGLMGLVIALMAVLMVMLTGLSAGLVNDGVSGLKAMPVSAFAFDEGTKTDNAFSRSVVDADQVETWRSHPQVTAAEPMGVSIVNAETESGEQVDLTLFGVEPGSFLDPAVSEGEGIGDPAGLVLSTTAKDAGIELGTVVTLDRLGTEFEVVGFTDGQATFGHVDVAYLPLGTWQLIAAGQAPDGSMPTTEQIEALDFDQASVVALQAADGSALASGDADVLAAGDAEASTTTMTLTKAFNASPGYQAETLTLDMIQWFLYAIGALVVGAFFTVWTIQRGHELAVLRAMGASVRYLLGDSLAQAAILLVTFTLVGLAAGIGLGALMPDGMPFALEAGPIAVASIITVLLGLLGAAVAVLRVARIEPLSALGGNR</sequence>
<dbReference type="OrthoDB" id="5242186at2"/>
<dbReference type="PANTHER" id="PTHR43738:SF1">
    <property type="entry name" value="HEMIN TRANSPORT SYSTEM PERMEASE PROTEIN HRTB-RELATED"/>
    <property type="match status" value="1"/>
</dbReference>
<keyword evidence="4 7" id="KW-0812">Transmembrane</keyword>
<feature type="transmembrane region" description="Helical" evidence="7">
    <location>
        <begin position="15"/>
        <end position="40"/>
    </location>
</feature>
<evidence type="ECO:0000313" key="9">
    <source>
        <dbReference type="EMBL" id="TQM96147.1"/>
    </source>
</evidence>
<evidence type="ECO:0000259" key="8">
    <source>
        <dbReference type="Pfam" id="PF02687"/>
    </source>
</evidence>
<keyword evidence="5 7" id="KW-1133">Transmembrane helix</keyword>
<protein>
    <submittedName>
        <fullName evidence="9">Putative ABC transport system permease protein</fullName>
    </submittedName>
</protein>
<dbReference type="GO" id="GO:0005886">
    <property type="term" value="C:plasma membrane"/>
    <property type="evidence" value="ECO:0007669"/>
    <property type="project" value="UniProtKB-SubCell"/>
</dbReference>
<dbReference type="PANTHER" id="PTHR43738">
    <property type="entry name" value="ABC TRANSPORTER, MEMBRANE PROTEIN"/>
    <property type="match status" value="1"/>
</dbReference>
<evidence type="ECO:0000313" key="10">
    <source>
        <dbReference type="Proteomes" id="UP000315133"/>
    </source>
</evidence>
<dbReference type="RefSeq" id="WP_141817808.1">
    <property type="nucleotide sequence ID" value="NZ_VFPU01000001.1"/>
</dbReference>
<proteinExistence type="predicted"/>
<comment type="caution">
    <text evidence="9">The sequence shown here is derived from an EMBL/GenBank/DDBJ whole genome shotgun (WGS) entry which is preliminary data.</text>
</comment>
<evidence type="ECO:0000256" key="2">
    <source>
        <dbReference type="ARBA" id="ARBA00022448"/>
    </source>
</evidence>
<comment type="subcellular location">
    <subcellularLocation>
        <location evidence="1">Cell membrane</location>
        <topology evidence="1">Multi-pass membrane protein</topology>
    </subcellularLocation>
</comment>
<keyword evidence="2" id="KW-0813">Transport</keyword>
<gene>
    <name evidence="9" type="ORF">FB476_1010</name>
</gene>
<dbReference type="Proteomes" id="UP000315133">
    <property type="component" value="Unassembled WGS sequence"/>
</dbReference>
<dbReference type="InterPro" id="IPR051125">
    <property type="entry name" value="ABC-4/HrtB_transporter"/>
</dbReference>
<feature type="transmembrane region" description="Helical" evidence="7">
    <location>
        <begin position="351"/>
        <end position="372"/>
    </location>
</feature>
<evidence type="ECO:0000256" key="4">
    <source>
        <dbReference type="ARBA" id="ARBA00022692"/>
    </source>
</evidence>
<evidence type="ECO:0000256" key="7">
    <source>
        <dbReference type="SAM" id="Phobius"/>
    </source>
</evidence>
<keyword evidence="6 7" id="KW-0472">Membrane</keyword>